<accession>A0A7L4ZHA6</accession>
<dbReference type="AlphaFoldDB" id="A0A7L4ZHA6"/>
<feature type="chain" id="PRO_5029489053" description="Uncharacterized protein TP-0789 domain-containing protein" evidence="1">
    <location>
        <begin position="27"/>
        <end position="300"/>
    </location>
</feature>
<name>A0A7L4ZHA6_9FLAO</name>
<dbReference type="Proteomes" id="UP000464657">
    <property type="component" value="Chromosome"/>
</dbReference>
<dbReference type="OrthoDB" id="9803781at2"/>
<proteinExistence type="predicted"/>
<evidence type="ECO:0000259" key="2">
    <source>
        <dbReference type="Pfam" id="PF17131"/>
    </source>
</evidence>
<reference evidence="3 4" key="1">
    <citation type="journal article" date="2013" name="Int. J. Syst. Evol. Microbiol.">
        <title>Kordia antarctica sp. nov., isolated from Antarctic seawater.</title>
        <authorList>
            <person name="Baek K."/>
            <person name="Choi A."/>
            <person name="Kang I."/>
            <person name="Lee K."/>
            <person name="Cho J.C."/>
        </authorList>
    </citation>
    <scope>NUCLEOTIDE SEQUENCE [LARGE SCALE GENOMIC DNA]</scope>
    <source>
        <strain evidence="3 4">IMCC3317</strain>
    </source>
</reference>
<dbReference type="Pfam" id="PF17131">
    <property type="entry name" value="LolA_like"/>
    <property type="match status" value="1"/>
</dbReference>
<organism evidence="3 4">
    <name type="scientific">Kordia antarctica</name>
    <dbReference type="NCBI Taxonomy" id="1218801"/>
    <lineage>
        <taxon>Bacteria</taxon>
        <taxon>Pseudomonadati</taxon>
        <taxon>Bacteroidota</taxon>
        <taxon>Flavobacteriia</taxon>
        <taxon>Flavobacteriales</taxon>
        <taxon>Flavobacteriaceae</taxon>
        <taxon>Kordia</taxon>
    </lineage>
</organism>
<dbReference type="KEGG" id="kan:IMCC3317_14570"/>
<evidence type="ECO:0000313" key="4">
    <source>
        <dbReference type="Proteomes" id="UP000464657"/>
    </source>
</evidence>
<keyword evidence="1" id="KW-0732">Signal</keyword>
<keyword evidence="4" id="KW-1185">Reference proteome</keyword>
<feature type="domain" description="Uncharacterized protein TP-0789" evidence="2">
    <location>
        <begin position="92"/>
        <end position="279"/>
    </location>
</feature>
<dbReference type="InterPro" id="IPR033399">
    <property type="entry name" value="TP_0789-like"/>
</dbReference>
<dbReference type="CDD" id="cd16329">
    <property type="entry name" value="LolA_like"/>
    <property type="match status" value="1"/>
</dbReference>
<sequence>MKLLKKSLPVLFIILCLFASLEESHAQNANQIMVKVDSVENFTYNSSVRKAQFTSCRYEISGGKLKCNNSPRVVIVESVHKDYLVAPKKKNAKSLDMIILPIADKGTNMLVWKEADQDDNNFWLYLPALGKVKRIASTNDGGETGSVFGTEFSIEDVSTRKIKDYTYKILGEETLNNRPVWKVESVPTAQRASKTFYSKAISFVDKERFVILKDELYDRNGKLFKQLITKKVDKINGFWIVTQSAMINLTARRITNYDVLSADFDLQIDDEFLTQRAMTDFAYREKKMNEYRTSLKEVKK</sequence>
<evidence type="ECO:0000256" key="1">
    <source>
        <dbReference type="SAM" id="SignalP"/>
    </source>
</evidence>
<feature type="signal peptide" evidence="1">
    <location>
        <begin position="1"/>
        <end position="26"/>
    </location>
</feature>
<gene>
    <name evidence="3" type="ORF">IMCC3317_14570</name>
</gene>
<evidence type="ECO:0000313" key="3">
    <source>
        <dbReference type="EMBL" id="QHI36103.1"/>
    </source>
</evidence>
<dbReference type="RefSeq" id="WP_160128831.1">
    <property type="nucleotide sequence ID" value="NZ_CP019288.1"/>
</dbReference>
<protein>
    <recommendedName>
        <fullName evidence="2">Uncharacterized protein TP-0789 domain-containing protein</fullName>
    </recommendedName>
</protein>
<dbReference type="Gene3D" id="2.50.20.10">
    <property type="entry name" value="Lipoprotein localisation LolA/LolB/LppX"/>
    <property type="match status" value="1"/>
</dbReference>
<dbReference type="EMBL" id="CP019288">
    <property type="protein sequence ID" value="QHI36103.1"/>
    <property type="molecule type" value="Genomic_DNA"/>
</dbReference>